<gene>
    <name evidence="2" type="ORF">CAK95_25670</name>
</gene>
<keyword evidence="2" id="KW-0223">Dioxygenase</keyword>
<dbReference type="STRING" id="1235591.CAK95_25670"/>
<dbReference type="CDD" id="cd07370">
    <property type="entry name" value="HPCD"/>
    <property type="match status" value="1"/>
</dbReference>
<reference evidence="2 3" key="1">
    <citation type="submission" date="2017-05" db="EMBL/GenBank/DDBJ databases">
        <title>Full genome sequence of Pseudorhodoplanes sinuspersici.</title>
        <authorList>
            <person name="Dastgheib S.M.M."/>
            <person name="Shavandi M."/>
            <person name="Tirandaz H."/>
        </authorList>
    </citation>
    <scope>NUCLEOTIDE SEQUENCE [LARGE SCALE GENOMIC DNA]</scope>
    <source>
        <strain evidence="2 3">RIPI110</strain>
    </source>
</reference>
<dbReference type="Pfam" id="PF02900">
    <property type="entry name" value="LigB"/>
    <property type="match status" value="1"/>
</dbReference>
<evidence type="ECO:0000313" key="2">
    <source>
        <dbReference type="EMBL" id="ARQ02111.1"/>
    </source>
</evidence>
<dbReference type="GO" id="GO:0008687">
    <property type="term" value="F:3,4-dihydroxyphenylacetate 2,3-dioxygenase activity"/>
    <property type="evidence" value="ECO:0007669"/>
    <property type="project" value="InterPro"/>
</dbReference>
<evidence type="ECO:0000313" key="3">
    <source>
        <dbReference type="Proteomes" id="UP000194137"/>
    </source>
</evidence>
<name>A0A1W6ZY89_9HYPH</name>
<keyword evidence="3" id="KW-1185">Reference proteome</keyword>
<dbReference type="AlphaFoldDB" id="A0A1W6ZY89"/>
<sequence>MGELVLAAKITHVPSLMLSETIEPLKGTRDGPINALKLLGQRARERGADTVVVFDTHWISNFGFHINANAWHRGTYTSPEAPHMISDISYDYPGNPDLADLIAVETAKTGPLALAHQVATLPVEYGTIVPMHYMNADKAFSVVPIASPIFASVDENRRFGDAVRRAIEKSKSKAAILASGSLSHQLFENSKLGPEAWNRISSEFNRQMDLRVLDLWQQSRFAEFCAMLPDYTRKCNGEALMADTVMLFGALGWDRFKGKAEQLCDYFPSSGSGQVTVEFHVN</sequence>
<dbReference type="PANTHER" id="PTHR30096:SF9">
    <property type="entry name" value="4-HYDROXYPHENYLACETATE CATABOLISM PROTEIN"/>
    <property type="match status" value="1"/>
</dbReference>
<dbReference type="InterPro" id="IPR004183">
    <property type="entry name" value="Xdiol_dOase_suB"/>
</dbReference>
<evidence type="ECO:0000256" key="1">
    <source>
        <dbReference type="ARBA" id="ARBA00023002"/>
    </source>
</evidence>
<dbReference type="EMBL" id="CP021112">
    <property type="protein sequence ID" value="ARQ02111.1"/>
    <property type="molecule type" value="Genomic_DNA"/>
</dbReference>
<dbReference type="KEGG" id="psin:CAK95_25670"/>
<organism evidence="2 3">
    <name type="scientific">Pseudorhodoplanes sinuspersici</name>
    <dbReference type="NCBI Taxonomy" id="1235591"/>
    <lineage>
        <taxon>Bacteria</taxon>
        <taxon>Pseudomonadati</taxon>
        <taxon>Pseudomonadota</taxon>
        <taxon>Alphaproteobacteria</taxon>
        <taxon>Hyphomicrobiales</taxon>
        <taxon>Pseudorhodoplanes</taxon>
    </lineage>
</organism>
<dbReference type="SUPFAM" id="SSF53213">
    <property type="entry name" value="LigB-like"/>
    <property type="match status" value="1"/>
</dbReference>
<dbReference type="Proteomes" id="UP000194137">
    <property type="component" value="Chromosome"/>
</dbReference>
<dbReference type="RefSeq" id="WP_086090516.1">
    <property type="nucleotide sequence ID" value="NZ_CP021112.1"/>
</dbReference>
<dbReference type="Gene3D" id="3.40.830.10">
    <property type="entry name" value="LigB-like"/>
    <property type="match status" value="1"/>
</dbReference>
<dbReference type="InterPro" id="IPR011984">
    <property type="entry name" value="HPCD"/>
</dbReference>
<keyword evidence="1" id="KW-0560">Oxidoreductase</keyword>
<dbReference type="OrthoDB" id="1676816at2"/>
<proteinExistence type="predicted"/>
<dbReference type="NCBIfam" id="TIGR02298">
    <property type="entry name" value="HpaD_Fe"/>
    <property type="match status" value="1"/>
</dbReference>
<dbReference type="PANTHER" id="PTHR30096">
    <property type="entry name" value="4,5-DOPA DIOXYGENASE EXTRADIOL-LIKE PROTEIN"/>
    <property type="match status" value="1"/>
</dbReference>
<protein>
    <submittedName>
        <fullName evidence="2">3,4-dihydroxyphenylacetate 2,3-dioxygenase</fullName>
    </submittedName>
</protein>
<accession>A0A1W6ZY89</accession>
<dbReference type="GO" id="GO:0008198">
    <property type="term" value="F:ferrous iron binding"/>
    <property type="evidence" value="ECO:0007669"/>
    <property type="project" value="InterPro"/>
</dbReference>